<gene>
    <name evidence="2" type="ORF">RR48_04739</name>
</gene>
<reference evidence="2 3" key="1">
    <citation type="journal article" date="2015" name="Nat. Commun.">
        <title>Outbred genome sequencing and CRISPR/Cas9 gene editing in butterflies.</title>
        <authorList>
            <person name="Li X."/>
            <person name="Fan D."/>
            <person name="Zhang W."/>
            <person name="Liu G."/>
            <person name="Zhang L."/>
            <person name="Zhao L."/>
            <person name="Fang X."/>
            <person name="Chen L."/>
            <person name="Dong Y."/>
            <person name="Chen Y."/>
            <person name="Ding Y."/>
            <person name="Zhao R."/>
            <person name="Feng M."/>
            <person name="Zhu Y."/>
            <person name="Feng Y."/>
            <person name="Jiang X."/>
            <person name="Zhu D."/>
            <person name="Xiang H."/>
            <person name="Feng X."/>
            <person name="Li S."/>
            <person name="Wang J."/>
            <person name="Zhang G."/>
            <person name="Kronforst M.R."/>
            <person name="Wang W."/>
        </authorList>
    </citation>
    <scope>NUCLEOTIDE SEQUENCE [LARGE SCALE GENOMIC DNA]</scope>
    <source>
        <strain evidence="2">Ya'a_city_454_Pm</strain>
        <tissue evidence="2">Whole body</tissue>
    </source>
</reference>
<keyword evidence="3" id="KW-1185">Reference proteome</keyword>
<organism evidence="2 3">
    <name type="scientific">Papilio machaon</name>
    <name type="common">Old World swallowtail butterfly</name>
    <dbReference type="NCBI Taxonomy" id="76193"/>
    <lineage>
        <taxon>Eukaryota</taxon>
        <taxon>Metazoa</taxon>
        <taxon>Ecdysozoa</taxon>
        <taxon>Arthropoda</taxon>
        <taxon>Hexapoda</taxon>
        <taxon>Insecta</taxon>
        <taxon>Pterygota</taxon>
        <taxon>Neoptera</taxon>
        <taxon>Endopterygota</taxon>
        <taxon>Lepidoptera</taxon>
        <taxon>Glossata</taxon>
        <taxon>Ditrysia</taxon>
        <taxon>Papilionoidea</taxon>
        <taxon>Papilionidae</taxon>
        <taxon>Papilioninae</taxon>
        <taxon>Papilio</taxon>
    </lineage>
</organism>
<protein>
    <submittedName>
        <fullName evidence="2">Uncharacterized protein</fullName>
    </submittedName>
</protein>
<feature type="compositionally biased region" description="Low complexity" evidence="1">
    <location>
        <begin position="7"/>
        <end position="21"/>
    </location>
</feature>
<feature type="region of interest" description="Disordered" evidence="1">
    <location>
        <begin position="1"/>
        <end position="81"/>
    </location>
</feature>
<evidence type="ECO:0000256" key="1">
    <source>
        <dbReference type="SAM" id="MobiDB-lite"/>
    </source>
</evidence>
<sequence>MYRSRAPPLILTPLTPLTPLTRSQALNTSAGARNTPHTTRTARHAPHDTPHTTRPTRHAPHDTPHTTRPARHAPHDTPHTHSYLDNVFVECDNRVT</sequence>
<feature type="compositionally biased region" description="Polar residues" evidence="1">
    <location>
        <begin position="22"/>
        <end position="39"/>
    </location>
</feature>
<dbReference type="Proteomes" id="UP000053240">
    <property type="component" value="Unassembled WGS sequence"/>
</dbReference>
<evidence type="ECO:0000313" key="3">
    <source>
        <dbReference type="Proteomes" id="UP000053240"/>
    </source>
</evidence>
<name>A0A0N1IHQ8_PAPMA</name>
<proteinExistence type="predicted"/>
<dbReference type="InParanoid" id="A0A0N1IHQ8"/>
<accession>A0A0N1IHQ8</accession>
<dbReference type="AlphaFoldDB" id="A0A0N1IHQ8"/>
<dbReference type="EMBL" id="KQ460044">
    <property type="protein sequence ID" value="KPJ18293.1"/>
    <property type="molecule type" value="Genomic_DNA"/>
</dbReference>
<evidence type="ECO:0000313" key="2">
    <source>
        <dbReference type="EMBL" id="KPJ18293.1"/>
    </source>
</evidence>